<gene>
    <name evidence="1" type="ORF">JI747_003190</name>
</gene>
<dbReference type="Proteomes" id="UP000618240">
    <property type="component" value="Unassembled WGS sequence"/>
</dbReference>
<comment type="caution">
    <text evidence="1">The sequence shown here is derived from an EMBL/GenBank/DDBJ whole genome shotgun (WGS) entry which is preliminary data.</text>
</comment>
<dbReference type="RefSeq" id="WP_225686238.1">
    <property type="nucleotide sequence ID" value="NZ_JAERSE020000001.1"/>
</dbReference>
<evidence type="ECO:0000313" key="2">
    <source>
        <dbReference type="Proteomes" id="UP000618240"/>
    </source>
</evidence>
<organism evidence="1 2">
    <name type="scientific">Chryseobacterium tagetis</name>
    <dbReference type="NCBI Taxonomy" id="2801334"/>
    <lineage>
        <taxon>Bacteria</taxon>
        <taxon>Pseudomonadati</taxon>
        <taxon>Bacteroidota</taxon>
        <taxon>Flavobacteriia</taxon>
        <taxon>Flavobacteriales</taxon>
        <taxon>Weeksellaceae</taxon>
        <taxon>Chryseobacterium group</taxon>
        <taxon>Chryseobacterium</taxon>
    </lineage>
</organism>
<name>A0ABS7ZY73_9FLAO</name>
<dbReference type="Pfam" id="PF09697">
    <property type="entry name" value="Porph_ging"/>
    <property type="match status" value="1"/>
</dbReference>
<protein>
    <submittedName>
        <fullName evidence="1">GLPGLI family protein</fullName>
    </submittedName>
</protein>
<keyword evidence="2" id="KW-1185">Reference proteome</keyword>
<dbReference type="NCBIfam" id="TIGR01200">
    <property type="entry name" value="GLPGLI"/>
    <property type="match status" value="1"/>
</dbReference>
<proteinExistence type="predicted"/>
<dbReference type="InterPro" id="IPR005901">
    <property type="entry name" value="GLPGLI"/>
</dbReference>
<accession>A0ABS7ZY73</accession>
<sequence>MFKFLFLLLASFCSAQSYRFVYEYKMKPDLKIDSLVTDYMNLDSDGKKSYFYNAAKYERDSTYNRTKNNAVLYNGKKYDQNLGYIVEKEYAQKNIKFYDKYKTANLLVIEDEAPKWNIEKEFLKINNINCQKATTNYKGRTWEAWFSKEYPINDGPYKFIGLPGLIVRLKDSEGNHAFNLIQIKKIKALFAFLPKNNKEMSWKEYRKAIMTYTPNLADDIESMSIEKNVGAMNIQFKDGYVGKFDVEKLKKNGNMDAEIAKILRRTNNPIEKE</sequence>
<evidence type="ECO:0000313" key="1">
    <source>
        <dbReference type="EMBL" id="MCA6066168.1"/>
    </source>
</evidence>
<dbReference type="EMBL" id="JAERSE020000001">
    <property type="protein sequence ID" value="MCA6066168.1"/>
    <property type="molecule type" value="Genomic_DNA"/>
</dbReference>
<reference evidence="1 2" key="1">
    <citation type="submission" date="2021-09" db="EMBL/GenBank/DDBJ databases">
        <title>Genome sequencing and assembly of Chryseobacterium sp. RG1.</title>
        <authorList>
            <person name="Chhetri G."/>
        </authorList>
    </citation>
    <scope>NUCLEOTIDE SEQUENCE [LARGE SCALE GENOMIC DNA]</scope>
    <source>
        <strain evidence="1 2">RG1</strain>
    </source>
</reference>